<evidence type="ECO:0000256" key="1">
    <source>
        <dbReference type="ARBA" id="ARBA00093770"/>
    </source>
</evidence>
<evidence type="ECO:0008006" key="5">
    <source>
        <dbReference type="Google" id="ProtNLM"/>
    </source>
</evidence>
<comment type="caution">
    <text evidence="3">The sequence shown here is derived from an EMBL/GenBank/DDBJ whole genome shotgun (WGS) entry which is preliminary data.</text>
</comment>
<proteinExistence type="inferred from homology"/>
<sequence length="263" mass="28842">MPEVDLGFPRAWYELVDPDDADQVFRCDLTWLTSRYRCIFGGGCAGIYADAPDVGCCTLGAHFADDEDEERVAVAVARLTPELWEGHPAPDGERPVAREDWTGEAPGEDGEEPARTTRVVVRDGQQACTFANRPGFAGGEGCALHALALAEGREPLELKPDVCWQLPIHRSFREVERPDDTSYTEVTLSEYDRRGWGPGGHDLDWYCSGNTEAHDAPEPLYVTNEPELVALMGRGAYDALAQACETHLAAGRHRLAPHPADPV</sequence>
<keyword evidence="4" id="KW-1185">Reference proteome</keyword>
<feature type="compositionally biased region" description="Basic and acidic residues" evidence="2">
    <location>
        <begin position="84"/>
        <end position="101"/>
    </location>
</feature>
<dbReference type="Proteomes" id="UP001501612">
    <property type="component" value="Unassembled WGS sequence"/>
</dbReference>
<evidence type="ECO:0000256" key="2">
    <source>
        <dbReference type="SAM" id="MobiDB-lite"/>
    </source>
</evidence>
<organism evidence="3 4">
    <name type="scientific">Nocardioides lentus</name>
    <dbReference type="NCBI Taxonomy" id="338077"/>
    <lineage>
        <taxon>Bacteria</taxon>
        <taxon>Bacillati</taxon>
        <taxon>Actinomycetota</taxon>
        <taxon>Actinomycetes</taxon>
        <taxon>Propionibacteriales</taxon>
        <taxon>Nocardioidaceae</taxon>
        <taxon>Nocardioides</taxon>
    </lineage>
</organism>
<comment type="similarity">
    <text evidence="1">Belongs to the Rv0495c family.</text>
</comment>
<dbReference type="RefSeq" id="WP_344007699.1">
    <property type="nucleotide sequence ID" value="NZ_BAAAMY010000005.1"/>
</dbReference>
<name>A0ABP5ATT7_9ACTN</name>
<dbReference type="InterPro" id="IPR021458">
    <property type="entry name" value="Rv0495c"/>
</dbReference>
<protein>
    <recommendedName>
        <fullName evidence="5">DUF3109 family protein</fullName>
    </recommendedName>
</protein>
<reference evidence="4" key="1">
    <citation type="journal article" date="2019" name="Int. J. Syst. Evol. Microbiol.">
        <title>The Global Catalogue of Microorganisms (GCM) 10K type strain sequencing project: providing services to taxonomists for standard genome sequencing and annotation.</title>
        <authorList>
            <consortium name="The Broad Institute Genomics Platform"/>
            <consortium name="The Broad Institute Genome Sequencing Center for Infectious Disease"/>
            <person name="Wu L."/>
            <person name="Ma J."/>
        </authorList>
    </citation>
    <scope>NUCLEOTIDE SEQUENCE [LARGE SCALE GENOMIC DNA]</scope>
    <source>
        <strain evidence="4">JCM 14046</strain>
    </source>
</reference>
<accession>A0ABP5ATT7</accession>
<evidence type="ECO:0000313" key="4">
    <source>
        <dbReference type="Proteomes" id="UP001501612"/>
    </source>
</evidence>
<dbReference type="Pfam" id="PF11307">
    <property type="entry name" value="DUF3109"/>
    <property type="match status" value="1"/>
</dbReference>
<evidence type="ECO:0000313" key="3">
    <source>
        <dbReference type="EMBL" id="GAA1922585.1"/>
    </source>
</evidence>
<gene>
    <name evidence="3" type="ORF">GCM10009737_25150</name>
</gene>
<feature type="region of interest" description="Disordered" evidence="2">
    <location>
        <begin position="84"/>
        <end position="116"/>
    </location>
</feature>
<dbReference type="EMBL" id="BAAAMY010000005">
    <property type="protein sequence ID" value="GAA1922585.1"/>
    <property type="molecule type" value="Genomic_DNA"/>
</dbReference>